<dbReference type="EMBL" id="PXOA01000141">
    <property type="protein sequence ID" value="RFU79717.1"/>
    <property type="molecule type" value="Genomic_DNA"/>
</dbReference>
<feature type="compositionally biased region" description="Basic and acidic residues" evidence="1">
    <location>
        <begin position="249"/>
        <end position="268"/>
    </location>
</feature>
<name>A0A395NV42_TRIAR</name>
<feature type="compositionally biased region" description="Basic and acidic residues" evidence="1">
    <location>
        <begin position="295"/>
        <end position="311"/>
    </location>
</feature>
<dbReference type="Proteomes" id="UP000266272">
    <property type="component" value="Unassembled WGS sequence"/>
</dbReference>
<evidence type="ECO:0000313" key="2">
    <source>
        <dbReference type="EMBL" id="RFU79717.1"/>
    </source>
</evidence>
<accession>A0A395NV42</accession>
<dbReference type="PANTHER" id="PTHR38887">
    <property type="entry name" value="CHROMOSOME 21, WHOLE GENOME SHOTGUN SEQUENCE"/>
    <property type="match status" value="1"/>
</dbReference>
<proteinExistence type="predicted"/>
<protein>
    <submittedName>
        <fullName evidence="2">Uncharacterized protein</fullName>
    </submittedName>
</protein>
<sequence length="376" mass="42182">MDPTRYHQDIAYYQDGGPASSPISSASADQQTALFPEQVTGWIPRHPPMREARMFRLDKPVVIPRIDIARPLKIPFPFMRAYSPDLYRHDISVEAFVAFIDNLAVAEAAPAPLQALNVAGQAIGFVPHHWAQAASAGIGIAAGVGTAAVSRIRTQRFLEAVNRDYFGPRGLKVSICKGHDLAPRIGFGQLLPELPPMDLRSQCVSIRDRQMLSIAPNIAPLSFNVPPPTEQRNIIDKLSAKQIESQIKSNEKKGRKKLEEFREKEAKRARISPTHAGHMGSDSSDSGWEEEQHELDEKVQKINRQANEKLVDASPIQASKIEEKRAKEMRKVEREQRKLDKEAERKISKASRKQDKRLAGDHRKAGRMEFVVVENM</sequence>
<reference evidence="2 3" key="1">
    <citation type="journal article" date="2018" name="PLoS Pathog.">
        <title>Evolution of structural diversity of trichothecenes, a family of toxins produced by plant pathogenic and entomopathogenic fungi.</title>
        <authorList>
            <person name="Proctor R.H."/>
            <person name="McCormick S.P."/>
            <person name="Kim H.S."/>
            <person name="Cardoza R.E."/>
            <person name="Stanley A.M."/>
            <person name="Lindo L."/>
            <person name="Kelly A."/>
            <person name="Brown D.W."/>
            <person name="Lee T."/>
            <person name="Vaughan M.M."/>
            <person name="Alexander N.J."/>
            <person name="Busman M."/>
            <person name="Gutierrez S."/>
        </authorList>
    </citation>
    <scope>NUCLEOTIDE SEQUENCE [LARGE SCALE GENOMIC DNA]</scope>
    <source>
        <strain evidence="2 3">IBT 40837</strain>
    </source>
</reference>
<evidence type="ECO:0000256" key="1">
    <source>
        <dbReference type="SAM" id="MobiDB-lite"/>
    </source>
</evidence>
<dbReference type="PANTHER" id="PTHR38887:SF1">
    <property type="entry name" value="RAS MODIFICATION PROTEIN ERF4"/>
    <property type="match status" value="1"/>
</dbReference>
<dbReference type="STRING" id="490622.A0A395NV42"/>
<dbReference type="InterPro" id="IPR053221">
    <property type="entry name" value="Burnettramic_acid_biosynth"/>
</dbReference>
<keyword evidence="3" id="KW-1185">Reference proteome</keyword>
<dbReference type="AlphaFoldDB" id="A0A395NV42"/>
<comment type="caution">
    <text evidence="2">The sequence shown here is derived from an EMBL/GenBank/DDBJ whole genome shotgun (WGS) entry which is preliminary data.</text>
</comment>
<dbReference type="OrthoDB" id="3068835at2759"/>
<organism evidence="2 3">
    <name type="scientific">Trichoderma arundinaceum</name>
    <dbReference type="NCBI Taxonomy" id="490622"/>
    <lineage>
        <taxon>Eukaryota</taxon>
        <taxon>Fungi</taxon>
        <taxon>Dikarya</taxon>
        <taxon>Ascomycota</taxon>
        <taxon>Pezizomycotina</taxon>
        <taxon>Sordariomycetes</taxon>
        <taxon>Hypocreomycetidae</taxon>
        <taxon>Hypocreales</taxon>
        <taxon>Hypocreaceae</taxon>
        <taxon>Trichoderma</taxon>
    </lineage>
</organism>
<evidence type="ECO:0000313" key="3">
    <source>
        <dbReference type="Proteomes" id="UP000266272"/>
    </source>
</evidence>
<feature type="compositionally biased region" description="Basic and acidic residues" evidence="1">
    <location>
        <begin position="320"/>
        <end position="367"/>
    </location>
</feature>
<gene>
    <name evidence="2" type="ORF">TARUN_2471</name>
</gene>
<feature type="region of interest" description="Disordered" evidence="1">
    <location>
        <begin position="246"/>
        <end position="367"/>
    </location>
</feature>